<evidence type="ECO:0000256" key="5">
    <source>
        <dbReference type="ARBA" id="ARBA00022989"/>
    </source>
</evidence>
<organism evidence="10 11">
    <name type="scientific">Wenxinia marina DSM 24838</name>
    <dbReference type="NCBI Taxonomy" id="1123501"/>
    <lineage>
        <taxon>Bacteria</taxon>
        <taxon>Pseudomonadati</taxon>
        <taxon>Pseudomonadota</taxon>
        <taxon>Alphaproteobacteria</taxon>
        <taxon>Rhodobacterales</taxon>
        <taxon>Roseobacteraceae</taxon>
        <taxon>Wenxinia</taxon>
    </lineage>
</organism>
<evidence type="ECO:0000313" key="11">
    <source>
        <dbReference type="Proteomes" id="UP000035100"/>
    </source>
</evidence>
<dbReference type="AlphaFoldDB" id="A0A0D0PE10"/>
<dbReference type="STRING" id="1123501.Wenmar_02015"/>
<keyword evidence="4" id="KW-0812">Transmembrane</keyword>
<evidence type="ECO:0000256" key="8">
    <source>
        <dbReference type="ARBA" id="ARBA00030803"/>
    </source>
</evidence>
<dbReference type="eggNOG" id="COG5343">
    <property type="taxonomic scope" value="Bacteria"/>
</dbReference>
<accession>A0A0D0PE10</accession>
<dbReference type="GO" id="GO:0005886">
    <property type="term" value="C:plasma membrane"/>
    <property type="evidence" value="ECO:0007669"/>
    <property type="project" value="UniProtKB-SubCell"/>
</dbReference>
<dbReference type="GO" id="GO:0016989">
    <property type="term" value="F:sigma factor antagonist activity"/>
    <property type="evidence" value="ECO:0007669"/>
    <property type="project" value="TreeGrafter"/>
</dbReference>
<dbReference type="InterPro" id="IPR051474">
    <property type="entry name" value="Anti-sigma-K/W_factor"/>
</dbReference>
<protein>
    <recommendedName>
        <fullName evidence="8">Regulator of SigK</fullName>
    </recommendedName>
    <alternativeName>
        <fullName evidence="7">Sigma-K anti-sigma factor RskA</fullName>
    </alternativeName>
</protein>
<dbReference type="PATRIC" id="fig|1123501.6.peg.2111"/>
<dbReference type="InterPro" id="IPR018764">
    <property type="entry name" value="RskA_C"/>
</dbReference>
<dbReference type="Pfam" id="PF10099">
    <property type="entry name" value="RskA_C"/>
    <property type="match status" value="1"/>
</dbReference>
<keyword evidence="3" id="KW-1003">Cell membrane</keyword>
<evidence type="ECO:0000256" key="6">
    <source>
        <dbReference type="ARBA" id="ARBA00023136"/>
    </source>
</evidence>
<dbReference type="GO" id="GO:0006417">
    <property type="term" value="P:regulation of translation"/>
    <property type="evidence" value="ECO:0007669"/>
    <property type="project" value="TreeGrafter"/>
</dbReference>
<name>A0A0D0PE10_9RHOB</name>
<keyword evidence="5" id="KW-1133">Transmembrane helix</keyword>
<proteinExistence type="predicted"/>
<evidence type="ECO:0000256" key="7">
    <source>
        <dbReference type="ARBA" id="ARBA00029829"/>
    </source>
</evidence>
<dbReference type="Gene3D" id="1.10.10.1320">
    <property type="entry name" value="Anti-sigma factor, zinc-finger domain"/>
    <property type="match status" value="1"/>
</dbReference>
<evidence type="ECO:0000256" key="3">
    <source>
        <dbReference type="ARBA" id="ARBA00022475"/>
    </source>
</evidence>
<keyword evidence="11" id="KW-1185">Reference proteome</keyword>
<dbReference type="Proteomes" id="UP000035100">
    <property type="component" value="Unassembled WGS sequence"/>
</dbReference>
<reference evidence="10 11" key="1">
    <citation type="submission" date="2013-01" db="EMBL/GenBank/DDBJ databases">
        <authorList>
            <person name="Fiebig A."/>
            <person name="Goeker M."/>
            <person name="Klenk H.-P.P."/>
        </authorList>
    </citation>
    <scope>NUCLEOTIDE SEQUENCE [LARGE SCALE GENOMIC DNA]</scope>
    <source>
        <strain evidence="10 11">DSM 24838</strain>
    </source>
</reference>
<keyword evidence="6" id="KW-0472">Membrane</keyword>
<sequence length="227" mass="23724">MTMTDGGYGDDDRALAGEYVLGLLSAAEAAAVRTRLAADALFAREVRTWREAFAELDAETAEVAPPPRVLAAIEERLFPGAPASSSSRPSRWRWLSGVAFAASVAVALFFTVQPPGLPPPVLLASVASEDQALQLRVGILGDLSAMHVILDEGSAPPGRVLELWAIAEGQPPVSLGVIEERDFFIPDYPREFAAAGLTLAVSEEPPGGSPTGQPTGEVLALGTLAPV</sequence>
<gene>
    <name evidence="10" type="ORF">Wenmar_02015</name>
</gene>
<comment type="subcellular location">
    <subcellularLocation>
        <location evidence="2">Cell membrane</location>
    </subcellularLocation>
    <subcellularLocation>
        <location evidence="1">Membrane</location>
        <topology evidence="1">Single-pass membrane protein</topology>
    </subcellularLocation>
</comment>
<dbReference type="PANTHER" id="PTHR37461:SF1">
    <property type="entry name" value="ANTI-SIGMA-K FACTOR RSKA"/>
    <property type="match status" value="1"/>
</dbReference>
<dbReference type="PANTHER" id="PTHR37461">
    <property type="entry name" value="ANTI-SIGMA-K FACTOR RSKA"/>
    <property type="match status" value="1"/>
</dbReference>
<evidence type="ECO:0000259" key="9">
    <source>
        <dbReference type="Pfam" id="PF10099"/>
    </source>
</evidence>
<dbReference type="EMBL" id="AONG01000009">
    <property type="protein sequence ID" value="KIQ69651.1"/>
    <property type="molecule type" value="Genomic_DNA"/>
</dbReference>
<evidence type="ECO:0000256" key="2">
    <source>
        <dbReference type="ARBA" id="ARBA00004236"/>
    </source>
</evidence>
<evidence type="ECO:0000256" key="4">
    <source>
        <dbReference type="ARBA" id="ARBA00022692"/>
    </source>
</evidence>
<evidence type="ECO:0000256" key="1">
    <source>
        <dbReference type="ARBA" id="ARBA00004167"/>
    </source>
</evidence>
<dbReference type="InterPro" id="IPR041916">
    <property type="entry name" value="Anti_sigma_zinc_sf"/>
</dbReference>
<feature type="domain" description="Anti-sigma K factor RskA C-terminal" evidence="9">
    <location>
        <begin position="99"/>
        <end position="218"/>
    </location>
</feature>
<evidence type="ECO:0000313" key="10">
    <source>
        <dbReference type="EMBL" id="KIQ69651.1"/>
    </source>
</evidence>
<dbReference type="OrthoDB" id="9816387at2"/>
<comment type="caution">
    <text evidence="10">The sequence shown here is derived from an EMBL/GenBank/DDBJ whole genome shotgun (WGS) entry which is preliminary data.</text>
</comment>
<dbReference type="RefSeq" id="WP_018304865.1">
    <property type="nucleotide sequence ID" value="NZ_KB902316.1"/>
</dbReference>